<name>A0A7W8D749_9GAMM</name>
<accession>A0A7W8D749</accession>
<feature type="transmembrane region" description="Helical" evidence="1">
    <location>
        <begin position="151"/>
        <end position="168"/>
    </location>
</feature>
<dbReference type="EMBL" id="JACHHP010000005">
    <property type="protein sequence ID" value="MBB5209171.1"/>
    <property type="molecule type" value="Genomic_DNA"/>
</dbReference>
<sequence length="690" mass="73377">MRAEPGQRDHFVPEIQGLRAVAVLAVLVYHLWPDRLPGGFVGVDVFFVISGYLITALLLREFVSTQSIALSRFYARRALRLLPAASLVLLAVAFCLPLLPQVEWRSTAVDLGASTLYVQNWWLALQAVDYLASEHAGSALQHFWSLSVEEQYYLVWPLLLLVAARVWGRRKARPTTLFGAIIGVVFAVSLVYSCWLTPRNPGLAYFATTTRAWELALGGLLAVWASERALAPRAGVLAACVGLAMIGIAAFLIDASMAFPGYLALLPTLGAALVLAAGAQPGTLLRATLASRSMQYVGDLSYSLYLWHWPVIVVFQSAVGHRPDLVEGVALGAISLALAHQTKSLVEDRLRFLPALRIGARPFAFGAAAMACCLLVAVLIRIELYPASEPAAQQLESAQIAPAAADSSVAAPVSLEGLKPPLARARDDNPDVYAQGCHASPRSAKPSTCTWGADDATVHVMLVGDSHAAQWIPALQWIAGNKGWRLTSLTKSACPFADGSVAEGKGGEPYASCDAWNAAALAHVLAQRPALVVTSQAVMLTAYGSTSAASSHAALSAGLASRWNTLAAAGIRVVALKDTPRMGLDVPKCLGSPRGSAQRCSRPRSLVLATPDPLVMAQRDAPQAVLADLNDLLCPTAVCPPVIDGILVWRDSHHMTATFARTLAPTLQHRLETALAVPPSPDSPATRTDP</sequence>
<reference evidence="4 5" key="1">
    <citation type="submission" date="2020-08" db="EMBL/GenBank/DDBJ databases">
        <title>Genomic Encyclopedia of Type Strains, Phase IV (KMG-IV): sequencing the most valuable type-strain genomes for metagenomic binning, comparative biology and taxonomic classification.</title>
        <authorList>
            <person name="Goeker M."/>
        </authorList>
    </citation>
    <scope>NUCLEOTIDE SEQUENCE [LARGE SCALE GENOMIC DNA]</scope>
    <source>
        <strain evidence="4 5">DSM 24163</strain>
    </source>
</reference>
<dbReference type="InterPro" id="IPR002656">
    <property type="entry name" value="Acyl_transf_3_dom"/>
</dbReference>
<gene>
    <name evidence="4" type="ORF">HNQ52_002734</name>
</gene>
<dbReference type="InterPro" id="IPR043968">
    <property type="entry name" value="SGNH"/>
</dbReference>
<dbReference type="PANTHER" id="PTHR23028:SF53">
    <property type="entry name" value="ACYL_TRANSF_3 DOMAIN-CONTAINING PROTEIN"/>
    <property type="match status" value="1"/>
</dbReference>
<feature type="transmembrane region" description="Helical" evidence="1">
    <location>
        <begin position="259"/>
        <end position="279"/>
    </location>
</feature>
<evidence type="ECO:0000256" key="1">
    <source>
        <dbReference type="SAM" id="Phobius"/>
    </source>
</evidence>
<dbReference type="AlphaFoldDB" id="A0A7W8D749"/>
<dbReference type="GO" id="GO:0009103">
    <property type="term" value="P:lipopolysaccharide biosynthetic process"/>
    <property type="evidence" value="ECO:0007669"/>
    <property type="project" value="TreeGrafter"/>
</dbReference>
<evidence type="ECO:0000259" key="3">
    <source>
        <dbReference type="Pfam" id="PF19040"/>
    </source>
</evidence>
<keyword evidence="1" id="KW-0472">Membrane</keyword>
<proteinExistence type="predicted"/>
<feature type="transmembrane region" description="Helical" evidence="1">
    <location>
        <begin position="204"/>
        <end position="224"/>
    </location>
</feature>
<comment type="caution">
    <text evidence="4">The sequence shown here is derived from an EMBL/GenBank/DDBJ whole genome shotgun (WGS) entry which is preliminary data.</text>
</comment>
<feature type="transmembrane region" description="Helical" evidence="1">
    <location>
        <begin position="236"/>
        <end position="253"/>
    </location>
</feature>
<feature type="transmembrane region" description="Helical" evidence="1">
    <location>
        <begin position="79"/>
        <end position="99"/>
    </location>
</feature>
<dbReference type="Pfam" id="PF19040">
    <property type="entry name" value="SGNH"/>
    <property type="match status" value="1"/>
</dbReference>
<feature type="transmembrane region" description="Helical" evidence="1">
    <location>
        <begin position="175"/>
        <end position="198"/>
    </location>
</feature>
<dbReference type="InterPro" id="IPR050879">
    <property type="entry name" value="Acyltransferase_3"/>
</dbReference>
<keyword evidence="5" id="KW-1185">Reference proteome</keyword>
<keyword evidence="1" id="KW-1133">Transmembrane helix</keyword>
<dbReference type="Pfam" id="PF01757">
    <property type="entry name" value="Acyl_transf_3"/>
    <property type="match status" value="1"/>
</dbReference>
<feature type="transmembrane region" description="Helical" evidence="1">
    <location>
        <begin position="363"/>
        <end position="382"/>
    </location>
</feature>
<feature type="domain" description="Acyltransferase 3" evidence="2">
    <location>
        <begin position="14"/>
        <end position="339"/>
    </location>
</feature>
<protein>
    <submittedName>
        <fullName evidence="4">Peptidoglycan/LPS O-acetylase OafA/YrhL</fullName>
    </submittedName>
</protein>
<keyword evidence="1" id="KW-0812">Transmembrane</keyword>
<evidence type="ECO:0000313" key="5">
    <source>
        <dbReference type="Proteomes" id="UP000521199"/>
    </source>
</evidence>
<evidence type="ECO:0000259" key="2">
    <source>
        <dbReference type="Pfam" id="PF01757"/>
    </source>
</evidence>
<organism evidence="4 5">
    <name type="scientific">Chiayiivirga flava</name>
    <dbReference type="NCBI Taxonomy" id="659595"/>
    <lineage>
        <taxon>Bacteria</taxon>
        <taxon>Pseudomonadati</taxon>
        <taxon>Pseudomonadota</taxon>
        <taxon>Gammaproteobacteria</taxon>
        <taxon>Lysobacterales</taxon>
        <taxon>Lysobacteraceae</taxon>
        <taxon>Chiayiivirga</taxon>
    </lineage>
</organism>
<dbReference type="PANTHER" id="PTHR23028">
    <property type="entry name" value="ACETYLTRANSFERASE"/>
    <property type="match status" value="1"/>
</dbReference>
<dbReference type="Proteomes" id="UP000521199">
    <property type="component" value="Unassembled WGS sequence"/>
</dbReference>
<feature type="domain" description="SGNH" evidence="3">
    <location>
        <begin position="437"/>
        <end position="667"/>
    </location>
</feature>
<dbReference type="GO" id="GO:0016747">
    <property type="term" value="F:acyltransferase activity, transferring groups other than amino-acyl groups"/>
    <property type="evidence" value="ECO:0007669"/>
    <property type="project" value="InterPro"/>
</dbReference>
<evidence type="ECO:0000313" key="4">
    <source>
        <dbReference type="EMBL" id="MBB5209171.1"/>
    </source>
</evidence>
<feature type="transmembrane region" description="Helical" evidence="1">
    <location>
        <begin position="38"/>
        <end position="59"/>
    </location>
</feature>
<dbReference type="GO" id="GO:0016020">
    <property type="term" value="C:membrane"/>
    <property type="evidence" value="ECO:0007669"/>
    <property type="project" value="TreeGrafter"/>
</dbReference>